<feature type="compositionally biased region" description="Polar residues" evidence="3">
    <location>
        <begin position="852"/>
        <end position="861"/>
    </location>
</feature>
<feature type="region of interest" description="Disordered" evidence="3">
    <location>
        <begin position="687"/>
        <end position="732"/>
    </location>
</feature>
<name>A0A0L0DFE8_THETB</name>
<dbReference type="Gene3D" id="2.130.10.30">
    <property type="entry name" value="Regulator of chromosome condensation 1/beta-lactamase-inhibitor protein II"/>
    <property type="match status" value="3"/>
</dbReference>
<feature type="domain" description="RCC1-like" evidence="4">
    <location>
        <begin position="171"/>
        <end position="524"/>
    </location>
</feature>
<feature type="repeat" description="RCC1" evidence="2">
    <location>
        <begin position="169"/>
        <end position="248"/>
    </location>
</feature>
<dbReference type="InterPro" id="IPR058923">
    <property type="entry name" value="RCC1-like_dom"/>
</dbReference>
<accession>A0A0L0DFE8</accession>
<feature type="repeat" description="RCC1" evidence="2">
    <location>
        <begin position="249"/>
        <end position="301"/>
    </location>
</feature>
<dbReference type="PRINTS" id="PR00633">
    <property type="entry name" value="RCCNDNSATION"/>
</dbReference>
<feature type="compositionally biased region" description="Low complexity" evidence="3">
    <location>
        <begin position="711"/>
        <end position="732"/>
    </location>
</feature>
<evidence type="ECO:0000256" key="3">
    <source>
        <dbReference type="SAM" id="MobiDB-lite"/>
    </source>
</evidence>
<evidence type="ECO:0000259" key="4">
    <source>
        <dbReference type="Pfam" id="PF25390"/>
    </source>
</evidence>
<dbReference type="STRING" id="461836.A0A0L0DFE8"/>
<sequence>MTTLYAFGDGRCGQLGCGNEALTGLATPTPVVLLASAPLTGVAAGPAHTVVTALAHPETALLPNTEVDVPGFPWPESTAAQLLPAVDGAAGEGRDAPEGEKAPGDDGVGAQHGGRSKGRDGDDDGECGVVPAEAAPTAGEEASECAAPGPSEDELAAHHMRRLAALPPLVVYGMGSSAASRLGELGCGADGESEGYGLTRTLMSLRSDGPGVESSPYVTTPIRLALPTDEQVVQVATGTAHTLLLTASGAVYSFGDGRYGKLGHGSEESEPTPRRVCGLLDDVHVVAISAGPYHSMVASVTGDLYTFGSGKHGKLGHGNEKTLLEPKLVRTGPLISVGVYRLVASKYHSLAVAADGRLFVAGSNVHGELGLGPTHVQRNSFTLLSAVPEPVASVAAGASLESGHTLVATASGHVYAFGGGNAGQLGLPWASATFTPRRVRSLDHVFVTQVAAGSAHSLVLGYPRSAGPHPLPVVYAFGNASFGQLGFAGGSVEGQVQLEPAELAGPIRGQRILAVAAGGNSSFILTDRSGDVAELYVTLLRVADQQLHALAPVDLVSASTSSGGLSGDEPGAGTPRKTRTTPTASPRPSPSPTRSRAHGSPSKARGPRRRVYRPVLVPQVFAPHRYHLALQLLSRDEGQGAHSDGGGAYSGGGAHSSDGSLLNLSTSATGLSMMSGEGLAAMLPYSDADVGDMDTSNEPPSTTATPPPAVGSDSSLLRQRSGSGSPAGATGAGAGLVATASAGERAGTTADGGSLFTWFKHLARLPRSVVLQIARYAVGYWDETQCLSRMPSQAQIEVYKERIPSSATNHDKVIKIIVIAVAESLFGNLDVIERESAKGERVRQPGSPPFRRTSTPRGGRS</sequence>
<dbReference type="eggNOG" id="ENOG502S0QB">
    <property type="taxonomic scope" value="Eukaryota"/>
</dbReference>
<keyword evidence="1" id="KW-0677">Repeat</keyword>
<dbReference type="PROSITE" id="PS50012">
    <property type="entry name" value="RCC1_3"/>
    <property type="match status" value="6"/>
</dbReference>
<feature type="repeat" description="RCC1" evidence="2">
    <location>
        <begin position="412"/>
        <end position="463"/>
    </location>
</feature>
<protein>
    <submittedName>
        <fullName evidence="5">HERC3 protein</fullName>
    </submittedName>
</protein>
<feature type="region of interest" description="Disordered" evidence="3">
    <location>
        <begin position="836"/>
        <end position="861"/>
    </location>
</feature>
<dbReference type="SUPFAM" id="SSF50985">
    <property type="entry name" value="RCC1/BLIP-II"/>
    <property type="match status" value="2"/>
</dbReference>
<dbReference type="InterPro" id="IPR000408">
    <property type="entry name" value="Reg_chr_condens"/>
</dbReference>
<dbReference type="RefSeq" id="XP_013756646.1">
    <property type="nucleotide sequence ID" value="XM_013901192.1"/>
</dbReference>
<dbReference type="PANTHER" id="PTHR22870">
    <property type="entry name" value="REGULATOR OF CHROMOSOME CONDENSATION"/>
    <property type="match status" value="1"/>
</dbReference>
<dbReference type="InterPro" id="IPR009091">
    <property type="entry name" value="RCC1/BLIP-II"/>
</dbReference>
<evidence type="ECO:0000256" key="2">
    <source>
        <dbReference type="PROSITE-ProRule" id="PRU00235"/>
    </source>
</evidence>
<feature type="region of interest" description="Disordered" evidence="3">
    <location>
        <begin position="558"/>
        <end position="611"/>
    </location>
</feature>
<dbReference type="AlphaFoldDB" id="A0A0L0DFE8"/>
<feature type="repeat" description="RCC1" evidence="2">
    <location>
        <begin position="302"/>
        <end position="355"/>
    </location>
</feature>
<feature type="region of interest" description="Disordered" evidence="3">
    <location>
        <begin position="89"/>
        <end position="152"/>
    </location>
</feature>
<reference evidence="5 6" key="1">
    <citation type="submission" date="2010-05" db="EMBL/GenBank/DDBJ databases">
        <title>The Genome Sequence of Thecamonas trahens ATCC 50062.</title>
        <authorList>
            <consortium name="The Broad Institute Genome Sequencing Platform"/>
            <person name="Russ C."/>
            <person name="Cuomo C."/>
            <person name="Shea T."/>
            <person name="Young S.K."/>
            <person name="Zeng Q."/>
            <person name="Koehrsen M."/>
            <person name="Haas B."/>
            <person name="Borodovsky M."/>
            <person name="Guigo R."/>
            <person name="Alvarado L."/>
            <person name="Berlin A."/>
            <person name="Bochicchio J."/>
            <person name="Borenstein D."/>
            <person name="Chapman S."/>
            <person name="Chen Z."/>
            <person name="Freedman E."/>
            <person name="Gellesch M."/>
            <person name="Goldberg J."/>
            <person name="Griggs A."/>
            <person name="Gujja S."/>
            <person name="Heilman E."/>
            <person name="Heiman D."/>
            <person name="Hepburn T."/>
            <person name="Howarth C."/>
            <person name="Jen D."/>
            <person name="Larson L."/>
            <person name="Mehta T."/>
            <person name="Park D."/>
            <person name="Pearson M."/>
            <person name="Roberts A."/>
            <person name="Saif S."/>
            <person name="Shenoy N."/>
            <person name="Sisk P."/>
            <person name="Stolte C."/>
            <person name="Sykes S."/>
            <person name="Thomson T."/>
            <person name="Walk T."/>
            <person name="White J."/>
            <person name="Yandava C."/>
            <person name="Burger G."/>
            <person name="Gray M.W."/>
            <person name="Holland P.W.H."/>
            <person name="King N."/>
            <person name="Lang F.B.F."/>
            <person name="Roger A.J."/>
            <person name="Ruiz-Trillo I."/>
            <person name="Lander E."/>
            <person name="Nusbaum C."/>
        </authorList>
    </citation>
    <scope>NUCLEOTIDE SEQUENCE [LARGE SCALE GENOMIC DNA]</scope>
    <source>
        <strain evidence="5 6">ATCC 50062</strain>
    </source>
</reference>
<feature type="repeat" description="RCC1" evidence="2">
    <location>
        <begin position="472"/>
        <end position="528"/>
    </location>
</feature>
<dbReference type="InterPro" id="IPR051210">
    <property type="entry name" value="Ub_ligase/GEF_domain"/>
</dbReference>
<feature type="compositionally biased region" description="Basic and acidic residues" evidence="3">
    <location>
        <begin position="92"/>
        <end position="104"/>
    </location>
</feature>
<dbReference type="Pfam" id="PF00415">
    <property type="entry name" value="RCC1"/>
    <property type="match status" value="1"/>
</dbReference>
<dbReference type="EMBL" id="GL349463">
    <property type="protein sequence ID" value="KNC50950.1"/>
    <property type="molecule type" value="Genomic_DNA"/>
</dbReference>
<organism evidence="5 6">
    <name type="scientific">Thecamonas trahens ATCC 50062</name>
    <dbReference type="NCBI Taxonomy" id="461836"/>
    <lineage>
        <taxon>Eukaryota</taxon>
        <taxon>Apusozoa</taxon>
        <taxon>Apusomonadida</taxon>
        <taxon>Apusomonadidae</taxon>
        <taxon>Thecamonas</taxon>
    </lineage>
</organism>
<keyword evidence="6" id="KW-1185">Reference proteome</keyword>
<evidence type="ECO:0000313" key="6">
    <source>
        <dbReference type="Proteomes" id="UP000054408"/>
    </source>
</evidence>
<evidence type="ECO:0000256" key="1">
    <source>
        <dbReference type="ARBA" id="ARBA00022737"/>
    </source>
</evidence>
<dbReference type="OrthoDB" id="5981550at2759"/>
<dbReference type="Pfam" id="PF25390">
    <property type="entry name" value="WD40_RLD"/>
    <property type="match status" value="1"/>
</dbReference>
<evidence type="ECO:0000313" key="5">
    <source>
        <dbReference type="EMBL" id="KNC50950.1"/>
    </source>
</evidence>
<dbReference type="GeneID" id="25566176"/>
<gene>
    <name evidence="5" type="ORF">AMSG_07202</name>
</gene>
<proteinExistence type="predicted"/>
<dbReference type="Proteomes" id="UP000054408">
    <property type="component" value="Unassembled WGS sequence"/>
</dbReference>
<dbReference type="PANTHER" id="PTHR22870:SF408">
    <property type="entry name" value="OS09G0560450 PROTEIN"/>
    <property type="match status" value="1"/>
</dbReference>
<feature type="repeat" description="RCC1" evidence="2">
    <location>
        <begin position="2"/>
        <end position="55"/>
    </location>
</feature>